<protein>
    <recommendedName>
        <fullName evidence="4">ABC-type transport system involved in multi-copper enzyme maturation, permease component</fullName>
    </recommendedName>
</protein>
<keyword evidence="1" id="KW-1133">Transmembrane helix</keyword>
<reference evidence="2 3" key="1">
    <citation type="submission" date="2016-10" db="EMBL/GenBank/DDBJ databases">
        <authorList>
            <person name="de Groot N.N."/>
        </authorList>
    </citation>
    <scope>NUCLEOTIDE SEQUENCE [LARGE SCALE GENOMIC DNA]</scope>
    <source>
        <strain evidence="2 3">DSM 44149</strain>
    </source>
</reference>
<feature type="transmembrane region" description="Helical" evidence="1">
    <location>
        <begin position="12"/>
        <end position="30"/>
    </location>
</feature>
<feature type="transmembrane region" description="Helical" evidence="1">
    <location>
        <begin position="135"/>
        <end position="163"/>
    </location>
</feature>
<evidence type="ECO:0000256" key="1">
    <source>
        <dbReference type="SAM" id="Phobius"/>
    </source>
</evidence>
<organism evidence="2 3">
    <name type="scientific">Allokutzneria albata</name>
    <name type="common">Kibdelosporangium albatum</name>
    <dbReference type="NCBI Taxonomy" id="211114"/>
    <lineage>
        <taxon>Bacteria</taxon>
        <taxon>Bacillati</taxon>
        <taxon>Actinomycetota</taxon>
        <taxon>Actinomycetes</taxon>
        <taxon>Pseudonocardiales</taxon>
        <taxon>Pseudonocardiaceae</taxon>
        <taxon>Allokutzneria</taxon>
    </lineage>
</organism>
<sequence length="409" mass="44105">MRLFTEYRRGAGIALTPPAAVLSWLSVYGMDMPWPGPWMTLAEDIRATVFVVGPLVLAFAVWQASREQRRGACELLGMTPRPPWQRVAWSWASVTLGGVLGVLVPLVVGVVLVAWRGAYAADGWWWPLIATVVDIGFIAAVGTTIGALVPVPLPGLLGGVAAYITIAQLAKGSEAGLSALFPGLPYVGHWLPREARPVAHAVVVLWFVVGTVTLLVLVAARRKWLAAVPAAIATGVAVVVGGFTASDYVVVDQRALELVCRDQVCTTRAQAHLLDRITAVAKPLLDKVAGIPGAPTSARPRSTGQDLDVGEMRVDWRGELMYFESIYYHQSLVSAVLRPRCVAHVEFDVPRAAVTAWWTGDRSVLSDVPGAADLLDRLNRLDIAAQRAWTARYLNAVRRCDSSAVVEIL</sequence>
<name>A0A1G9TIR3_ALLAB</name>
<feature type="transmembrane region" description="Helical" evidence="1">
    <location>
        <begin position="88"/>
        <end position="115"/>
    </location>
</feature>
<dbReference type="eggNOG" id="ENOG502ZKTM">
    <property type="taxonomic scope" value="Bacteria"/>
</dbReference>
<gene>
    <name evidence="2" type="ORF">SAMN04489726_1803</name>
</gene>
<proteinExistence type="predicted"/>
<dbReference type="RefSeq" id="WP_030431711.1">
    <property type="nucleotide sequence ID" value="NZ_JOEF01000020.1"/>
</dbReference>
<keyword evidence="1" id="KW-0812">Transmembrane</keyword>
<keyword evidence="3" id="KW-1185">Reference proteome</keyword>
<dbReference type="OrthoDB" id="3416461at2"/>
<evidence type="ECO:0000313" key="2">
    <source>
        <dbReference type="EMBL" id="SDM47364.1"/>
    </source>
</evidence>
<dbReference type="Proteomes" id="UP000183376">
    <property type="component" value="Chromosome I"/>
</dbReference>
<dbReference type="EMBL" id="LT629701">
    <property type="protein sequence ID" value="SDM47364.1"/>
    <property type="molecule type" value="Genomic_DNA"/>
</dbReference>
<feature type="transmembrane region" description="Helical" evidence="1">
    <location>
        <begin position="224"/>
        <end position="245"/>
    </location>
</feature>
<dbReference type="STRING" id="211114.SAMN04489726_1803"/>
<evidence type="ECO:0000313" key="3">
    <source>
        <dbReference type="Proteomes" id="UP000183376"/>
    </source>
</evidence>
<dbReference type="AlphaFoldDB" id="A0A1G9TIR3"/>
<accession>A0A1G9TIR3</accession>
<keyword evidence="1" id="KW-0472">Membrane</keyword>
<feature type="transmembrane region" description="Helical" evidence="1">
    <location>
        <begin position="198"/>
        <end position="217"/>
    </location>
</feature>
<feature type="transmembrane region" description="Helical" evidence="1">
    <location>
        <begin position="45"/>
        <end position="62"/>
    </location>
</feature>
<evidence type="ECO:0008006" key="4">
    <source>
        <dbReference type="Google" id="ProtNLM"/>
    </source>
</evidence>